<dbReference type="GO" id="GO:0004144">
    <property type="term" value="F:diacylglycerol O-acyltransferase activity"/>
    <property type="evidence" value="ECO:0007669"/>
    <property type="project" value="InterPro"/>
</dbReference>
<feature type="domain" description="O-acyltransferase WSD1-like N-terminal" evidence="1">
    <location>
        <begin position="120"/>
        <end position="167"/>
    </location>
</feature>
<dbReference type="GeneID" id="37044050"/>
<dbReference type="Pfam" id="PF03007">
    <property type="entry name" value="WS_DGAT_cat"/>
    <property type="match status" value="1"/>
</dbReference>
<dbReference type="GO" id="GO:0045017">
    <property type="term" value="P:glycerolipid biosynthetic process"/>
    <property type="evidence" value="ECO:0007669"/>
    <property type="project" value="InterPro"/>
</dbReference>
<name>A0A316YNW2_9BASI</name>
<keyword evidence="3" id="KW-1185">Reference proteome</keyword>
<dbReference type="RefSeq" id="XP_025376633.1">
    <property type="nucleotide sequence ID" value="XM_025522134.1"/>
</dbReference>
<dbReference type="InterPro" id="IPR023213">
    <property type="entry name" value="CAT-like_dom_sf"/>
</dbReference>
<dbReference type="STRING" id="215250.A0A316YNW2"/>
<dbReference type="PANTHER" id="PTHR28037">
    <property type="entry name" value="ALCOHOL O-ACETYLTRANSFERASE 1-RELATED"/>
    <property type="match status" value="1"/>
</dbReference>
<protein>
    <recommendedName>
        <fullName evidence="1">O-acyltransferase WSD1-like N-terminal domain-containing protein</fullName>
    </recommendedName>
</protein>
<gene>
    <name evidence="2" type="ORF">FA10DRAFT_267998</name>
</gene>
<dbReference type="InterPro" id="IPR004255">
    <property type="entry name" value="O-acyltransferase_WSD1_N"/>
</dbReference>
<dbReference type="Proteomes" id="UP000245768">
    <property type="component" value="Unassembled WGS sequence"/>
</dbReference>
<dbReference type="EMBL" id="KZ819637">
    <property type="protein sequence ID" value="PWN89435.1"/>
    <property type="molecule type" value="Genomic_DNA"/>
</dbReference>
<evidence type="ECO:0000313" key="3">
    <source>
        <dbReference type="Proteomes" id="UP000245768"/>
    </source>
</evidence>
<sequence length="506" mass="55630">MSESSFDRQLGLHERFCVARTNLGFPSIVAFVAQLNPSRDAGAIDELESRLSERIEKLGELLPLLSSYVDGAKTRTPRFARRKGWHLRASDVLRRCREEPDLDSSHLLQREIVECTAAFDLGRAPLWRVRILESKQGAQVAVTLAVHHVICDGRGSANLLQALMADELPPLDILTGGLGPAEYPPDSIKDLGMTPGFFFVVDLIWKNLVVTRFPKYIRSWLEEKGRWPTQEPPPPVKPIEADKRIVVLNFDQADIVAKLKAVALRHEVKTLNPLVHSACLAALCSIVGLSESFLYVGTETAVSERIVAPDRHHTYCSGNFVGNPSWHGSLSKSIDFWDITRAYAQYIASPQGRVDGRHALGALAYVPDSATFQSSDPRVPTEFEAFFLERMQSDRPYRESMALSNIGQIALPSSVRDVAWAQNQSPMGSPFYIDACGLAHVDGATKVNGNAALSLSVGYRQGSVGGGREEAFVSALRRAIVLIADDMEEKQTFGNIVHALQASSTG</sequence>
<dbReference type="Gene3D" id="3.30.559.10">
    <property type="entry name" value="Chloramphenicol acetyltransferase-like domain"/>
    <property type="match status" value="1"/>
</dbReference>
<proteinExistence type="predicted"/>
<reference evidence="2 3" key="1">
    <citation type="journal article" date="2018" name="Mol. Biol. Evol.">
        <title>Broad Genomic Sampling Reveals a Smut Pathogenic Ancestry of the Fungal Clade Ustilaginomycotina.</title>
        <authorList>
            <person name="Kijpornyongpan T."/>
            <person name="Mondo S.J."/>
            <person name="Barry K."/>
            <person name="Sandor L."/>
            <person name="Lee J."/>
            <person name="Lipzen A."/>
            <person name="Pangilinan J."/>
            <person name="LaButti K."/>
            <person name="Hainaut M."/>
            <person name="Henrissat B."/>
            <person name="Grigoriev I.V."/>
            <person name="Spatafora J.W."/>
            <person name="Aime M.C."/>
        </authorList>
    </citation>
    <scope>NUCLEOTIDE SEQUENCE [LARGE SCALE GENOMIC DNA]</scope>
    <source>
        <strain evidence="2 3">MCA 4198</strain>
    </source>
</reference>
<dbReference type="OrthoDB" id="2150604at2759"/>
<organism evidence="2 3">
    <name type="scientific">Acaromyces ingoldii</name>
    <dbReference type="NCBI Taxonomy" id="215250"/>
    <lineage>
        <taxon>Eukaryota</taxon>
        <taxon>Fungi</taxon>
        <taxon>Dikarya</taxon>
        <taxon>Basidiomycota</taxon>
        <taxon>Ustilaginomycotina</taxon>
        <taxon>Exobasidiomycetes</taxon>
        <taxon>Exobasidiales</taxon>
        <taxon>Cryptobasidiaceae</taxon>
        <taxon>Acaromyces</taxon>
    </lineage>
</organism>
<dbReference type="InterPro" id="IPR052058">
    <property type="entry name" value="Alcohol_O-acetyltransferase"/>
</dbReference>
<evidence type="ECO:0000313" key="2">
    <source>
        <dbReference type="EMBL" id="PWN89435.1"/>
    </source>
</evidence>
<dbReference type="AlphaFoldDB" id="A0A316YNW2"/>
<evidence type="ECO:0000259" key="1">
    <source>
        <dbReference type="Pfam" id="PF03007"/>
    </source>
</evidence>
<accession>A0A316YNW2</accession>
<dbReference type="PANTHER" id="PTHR28037:SF1">
    <property type="entry name" value="ALCOHOL O-ACETYLTRANSFERASE 1-RELATED"/>
    <property type="match status" value="1"/>
</dbReference>
<dbReference type="InParanoid" id="A0A316YNW2"/>
<dbReference type="SUPFAM" id="SSF52777">
    <property type="entry name" value="CoA-dependent acyltransferases"/>
    <property type="match status" value="1"/>
</dbReference>